<dbReference type="Pfam" id="PF00800">
    <property type="entry name" value="PDT"/>
    <property type="match status" value="1"/>
</dbReference>
<feature type="domain" description="Prephenate dehydratase" evidence="6">
    <location>
        <begin position="144"/>
        <end position="203"/>
    </location>
</feature>
<comment type="caution">
    <text evidence="7">The sequence shown here is derived from an EMBL/GenBank/DDBJ whole genome shotgun (WGS) entry which is preliminary data.</text>
</comment>
<dbReference type="InterPro" id="IPR001086">
    <property type="entry name" value="Preph_deHydtase"/>
</dbReference>
<organism evidence="7">
    <name type="scientific">Daucus carota subsp. sativus</name>
    <name type="common">Carrot</name>
    <dbReference type="NCBI Taxonomy" id="79200"/>
    <lineage>
        <taxon>Eukaryota</taxon>
        <taxon>Viridiplantae</taxon>
        <taxon>Streptophyta</taxon>
        <taxon>Embryophyta</taxon>
        <taxon>Tracheophyta</taxon>
        <taxon>Spermatophyta</taxon>
        <taxon>Magnoliopsida</taxon>
        <taxon>eudicotyledons</taxon>
        <taxon>Gunneridae</taxon>
        <taxon>Pentapetalae</taxon>
        <taxon>asterids</taxon>
        <taxon>campanulids</taxon>
        <taxon>Apiales</taxon>
        <taxon>Apiaceae</taxon>
        <taxon>Apioideae</taxon>
        <taxon>Scandiceae</taxon>
        <taxon>Daucinae</taxon>
        <taxon>Daucus</taxon>
        <taxon>Daucus sect. Daucus</taxon>
    </lineage>
</organism>
<accession>A0A166F488</accession>
<protein>
    <recommendedName>
        <fullName evidence="6">Prephenate dehydratase domain-containing protein</fullName>
    </recommendedName>
</protein>
<evidence type="ECO:0000256" key="5">
    <source>
        <dbReference type="ARBA" id="ARBA00029440"/>
    </source>
</evidence>
<evidence type="ECO:0000259" key="6">
    <source>
        <dbReference type="Pfam" id="PF00800"/>
    </source>
</evidence>
<evidence type="ECO:0000256" key="3">
    <source>
        <dbReference type="ARBA" id="ARBA00023222"/>
    </source>
</evidence>
<reference evidence="7" key="1">
    <citation type="journal article" date="2016" name="Nat. Genet.">
        <title>A high-quality carrot genome assembly provides new insights into carotenoid accumulation and asterid genome evolution.</title>
        <authorList>
            <person name="Iorizzo M."/>
            <person name="Ellison S."/>
            <person name="Senalik D."/>
            <person name="Zeng P."/>
            <person name="Satapoomin P."/>
            <person name="Huang J."/>
            <person name="Bowman M."/>
            <person name="Iovene M."/>
            <person name="Sanseverino W."/>
            <person name="Cavagnaro P."/>
            <person name="Yildiz M."/>
            <person name="Macko-Podgorni A."/>
            <person name="Moranska E."/>
            <person name="Grzebelus E."/>
            <person name="Grzebelus D."/>
            <person name="Ashrafi H."/>
            <person name="Zheng Z."/>
            <person name="Cheng S."/>
            <person name="Spooner D."/>
            <person name="Van Deynze A."/>
            <person name="Simon P."/>
        </authorList>
    </citation>
    <scope>NUCLEOTIDE SEQUENCE [LARGE SCALE GENOMIC DNA]</scope>
    <source>
        <tissue evidence="7">Leaf</tissue>
    </source>
</reference>
<comment type="pathway">
    <text evidence="5">Amino-acid biosynthesis.</text>
</comment>
<dbReference type="SUPFAM" id="SSF53850">
    <property type="entry name" value="Periplasmic binding protein-like II"/>
    <property type="match status" value="1"/>
</dbReference>
<evidence type="ECO:0000313" key="7">
    <source>
        <dbReference type="EMBL" id="KZN07322.1"/>
    </source>
</evidence>
<name>A0A166F488_DAUCS</name>
<dbReference type="GO" id="GO:0004664">
    <property type="term" value="F:prephenate dehydratase activity"/>
    <property type="evidence" value="ECO:0007669"/>
    <property type="project" value="InterPro"/>
</dbReference>
<dbReference type="STRING" id="79200.A0A166F488"/>
<gene>
    <name evidence="7" type="ORF">DCAR_008159</name>
</gene>
<dbReference type="Gramene" id="KZN07322">
    <property type="protein sequence ID" value="KZN07322"/>
    <property type="gene ID" value="DCAR_008159"/>
</dbReference>
<evidence type="ECO:0000256" key="2">
    <source>
        <dbReference type="ARBA" id="ARBA00023141"/>
    </source>
</evidence>
<evidence type="ECO:0000256" key="4">
    <source>
        <dbReference type="ARBA" id="ARBA00023239"/>
    </source>
</evidence>
<dbReference type="GO" id="GO:0009094">
    <property type="term" value="P:L-phenylalanine biosynthetic process"/>
    <property type="evidence" value="ECO:0007669"/>
    <property type="project" value="UniProtKB-KW"/>
</dbReference>
<dbReference type="GO" id="GO:0047769">
    <property type="term" value="F:arogenate dehydratase activity"/>
    <property type="evidence" value="ECO:0007669"/>
    <property type="project" value="TreeGrafter"/>
</dbReference>
<keyword evidence="1" id="KW-0028">Amino-acid biosynthesis</keyword>
<keyword evidence="2" id="KW-0057">Aromatic amino acid biosynthesis</keyword>
<dbReference type="GO" id="GO:0009507">
    <property type="term" value="C:chloroplast"/>
    <property type="evidence" value="ECO:0007669"/>
    <property type="project" value="TreeGrafter"/>
</dbReference>
<proteinExistence type="predicted"/>
<dbReference type="PANTHER" id="PTHR21022:SF20">
    <property type="entry name" value="AROGENATE DEHYDRATASE_PREPHENATE DEHYDRATASE 1, CHLOROPLASTIC"/>
    <property type="match status" value="1"/>
</dbReference>
<dbReference type="Gene3D" id="3.40.190.10">
    <property type="entry name" value="Periplasmic binding protein-like II"/>
    <property type="match status" value="2"/>
</dbReference>
<dbReference type="EMBL" id="LNRQ01000002">
    <property type="protein sequence ID" value="KZN07322.1"/>
    <property type="molecule type" value="Genomic_DNA"/>
</dbReference>
<dbReference type="AlphaFoldDB" id="A0A166F488"/>
<dbReference type="PANTHER" id="PTHR21022">
    <property type="entry name" value="PREPHENATE DEHYDRATASE P PROTEIN"/>
    <property type="match status" value="1"/>
</dbReference>
<keyword evidence="4" id="KW-0456">Lyase</keyword>
<evidence type="ECO:0000256" key="1">
    <source>
        <dbReference type="ARBA" id="ARBA00022605"/>
    </source>
</evidence>
<keyword evidence="3" id="KW-0584">Phenylalanine biosynthesis</keyword>
<sequence length="227" mass="24296">MSLKTVPIWVCANHSPQHSFSQLGGVSDLVGAKRCRFVGYARMECFSALSAQRAKTPVEDDKPLTKPLDSIDVSQLSQSVGFHKDLNSLPKPLTATDLTSSPNDGSKVRVAYQGVPGAYSEAAALKAYPKCETVPCDQFEAAFKALDQCEMTLNKLGVVRVSYDDTAGAAQVIAADGIRDTGAVASSRAAEIYGLDILAERMQLVAIFDKLVTKDEGTLNFVHYGGC</sequence>